<protein>
    <submittedName>
        <fullName evidence="1">Uncharacterized protein</fullName>
    </submittedName>
</protein>
<proteinExistence type="predicted"/>
<sequence length="290" mass="32472">MVLRFLSMSMIFVSSPCKRSFASALAFRPTPPPRFDVFSELLVGSWKTTTVNLNDGVNDEQIVEEVMRSCGGAVQGLREPIHNQDPIYLNRANDGFVFFDNGCYTYGPVKRQGDDKFLQNLMVGNFKSRVVMFGNDGDDGDDDFSVIFQWKKSGALFDENPPRIQTELAPCALKVDFIETITCSKASPMQPWMLQRAKWQKEISESPVPSSSEKGPTSLNDSRIRCWSLTQSAADFYHWLWSSDDSTREEGTVVQAGSLCEATGEVTVIARHYDSSDDLKQVLFAEGVLQ</sequence>
<accession>A0AAD2CEN5</accession>
<comment type="caution">
    <text evidence="1">The sequence shown here is derived from an EMBL/GenBank/DDBJ whole genome shotgun (WGS) entry which is preliminary data.</text>
</comment>
<organism evidence="1 2">
    <name type="scientific">Cylindrotheca closterium</name>
    <dbReference type="NCBI Taxonomy" id="2856"/>
    <lineage>
        <taxon>Eukaryota</taxon>
        <taxon>Sar</taxon>
        <taxon>Stramenopiles</taxon>
        <taxon>Ochrophyta</taxon>
        <taxon>Bacillariophyta</taxon>
        <taxon>Bacillariophyceae</taxon>
        <taxon>Bacillariophycidae</taxon>
        <taxon>Bacillariales</taxon>
        <taxon>Bacillariaceae</taxon>
        <taxon>Cylindrotheca</taxon>
    </lineage>
</organism>
<dbReference type="EMBL" id="CAKOGP040000036">
    <property type="protein sequence ID" value="CAJ1928255.1"/>
    <property type="molecule type" value="Genomic_DNA"/>
</dbReference>
<dbReference type="AlphaFoldDB" id="A0AAD2CEN5"/>
<evidence type="ECO:0000313" key="1">
    <source>
        <dbReference type="EMBL" id="CAJ1928255.1"/>
    </source>
</evidence>
<gene>
    <name evidence="1" type="ORF">CYCCA115_LOCUS1428</name>
</gene>
<keyword evidence="2" id="KW-1185">Reference proteome</keyword>
<name>A0AAD2CEN5_9STRA</name>
<dbReference type="Proteomes" id="UP001295423">
    <property type="component" value="Unassembled WGS sequence"/>
</dbReference>
<reference evidence="1" key="1">
    <citation type="submission" date="2023-08" db="EMBL/GenBank/DDBJ databases">
        <authorList>
            <person name="Audoor S."/>
            <person name="Bilcke G."/>
        </authorList>
    </citation>
    <scope>NUCLEOTIDE SEQUENCE</scope>
</reference>
<evidence type="ECO:0000313" key="2">
    <source>
        <dbReference type="Proteomes" id="UP001295423"/>
    </source>
</evidence>